<dbReference type="AlphaFoldDB" id="A0A0W0VAV5"/>
<gene>
    <name evidence="1" type="ORF">Ljor_1565</name>
</gene>
<evidence type="ECO:0000313" key="2">
    <source>
        <dbReference type="Proteomes" id="UP000055035"/>
    </source>
</evidence>
<protein>
    <submittedName>
        <fullName evidence="1">Uncharacterized protein</fullName>
    </submittedName>
</protein>
<dbReference type="PATRIC" id="fig|456.5.peg.1672"/>
<dbReference type="EMBL" id="LNYJ01000011">
    <property type="protein sequence ID" value="KTD17259.1"/>
    <property type="molecule type" value="Genomic_DNA"/>
</dbReference>
<dbReference type="OrthoDB" id="282364at2"/>
<dbReference type="Proteomes" id="UP000055035">
    <property type="component" value="Unassembled WGS sequence"/>
</dbReference>
<comment type="caution">
    <text evidence="1">The sequence shown here is derived from an EMBL/GenBank/DDBJ whole genome shotgun (WGS) entry which is preliminary data.</text>
</comment>
<name>A0A0W0VAV5_9GAMM</name>
<organism evidence="1 2">
    <name type="scientific">Legionella jordanis</name>
    <dbReference type="NCBI Taxonomy" id="456"/>
    <lineage>
        <taxon>Bacteria</taxon>
        <taxon>Pseudomonadati</taxon>
        <taxon>Pseudomonadota</taxon>
        <taxon>Gammaproteobacteria</taxon>
        <taxon>Legionellales</taxon>
        <taxon>Legionellaceae</taxon>
        <taxon>Legionella</taxon>
    </lineage>
</organism>
<accession>A0A0W0VAV5</accession>
<sequence length="364" mass="40784">MRNIKPLSLVIMVLLVLLCGCRAIGPKVVHRDRYDYNIALASSNKQELLLNLVRLRYDQVPMFLHVGAISASTKFTRTGSLTSRAFFPQTGPTSGEGTAFAQLDYSENPIFNYLPYDDKQYTTQLLRMTSLKEVALLLQSSWSIAQVFRLVLQQAGTAVNAPSAARSTSSYPPQFRSFLSMTQVLAKMQRNNAIQLSYHMTKDKVEELVLQLSPNYTLSPQDRRILHQAGISIHQNRIVFSNTPGPHKAYVSTRSVLGMMNYLSKGVLIPPEDARAHLLTITRYPNGQVFDWQLVLGNMMTIRYSDKPPTCATVAIPYRGHWYYIDDRDGNSKKTLILLSNVVGLIASIGQDDQGPPISLTRLS</sequence>
<dbReference type="PROSITE" id="PS51257">
    <property type="entry name" value="PROKAR_LIPOPROTEIN"/>
    <property type="match status" value="1"/>
</dbReference>
<dbReference type="RefSeq" id="WP_058471033.1">
    <property type="nucleotide sequence ID" value="NZ_CAAAIC010000003.1"/>
</dbReference>
<keyword evidence="2" id="KW-1185">Reference proteome</keyword>
<evidence type="ECO:0000313" key="1">
    <source>
        <dbReference type="EMBL" id="KTD17259.1"/>
    </source>
</evidence>
<proteinExistence type="predicted"/>
<reference evidence="1 2" key="1">
    <citation type="submission" date="2015-11" db="EMBL/GenBank/DDBJ databases">
        <title>Genomic analysis of 38 Legionella species identifies large and diverse effector repertoires.</title>
        <authorList>
            <person name="Burstein D."/>
            <person name="Amaro F."/>
            <person name="Zusman T."/>
            <person name="Lifshitz Z."/>
            <person name="Cohen O."/>
            <person name="Gilbert J.A."/>
            <person name="Pupko T."/>
            <person name="Shuman H.A."/>
            <person name="Segal G."/>
        </authorList>
    </citation>
    <scope>NUCLEOTIDE SEQUENCE [LARGE SCALE GENOMIC DNA]</scope>
    <source>
        <strain evidence="1 2">BL-540</strain>
    </source>
</reference>